<sequence length="70" mass="7525">MRCSTFLSARLTQLAKAEAAAHIGVAKQQEESAHMGRRSSVSQTHMGIFAFDPNLALSHVNEGVKLLNGC</sequence>
<dbReference type="EMBL" id="JADCNM010000004">
    <property type="protein sequence ID" value="KAG0487369.1"/>
    <property type="molecule type" value="Genomic_DNA"/>
</dbReference>
<comment type="caution">
    <text evidence="1">The sequence shown here is derived from an EMBL/GenBank/DDBJ whole genome shotgun (WGS) entry which is preliminary data.</text>
</comment>
<accession>A0A835RAB9</accession>
<organism evidence="1 2">
    <name type="scientific">Vanilla planifolia</name>
    <name type="common">Vanilla</name>
    <dbReference type="NCBI Taxonomy" id="51239"/>
    <lineage>
        <taxon>Eukaryota</taxon>
        <taxon>Viridiplantae</taxon>
        <taxon>Streptophyta</taxon>
        <taxon>Embryophyta</taxon>
        <taxon>Tracheophyta</taxon>
        <taxon>Spermatophyta</taxon>
        <taxon>Magnoliopsida</taxon>
        <taxon>Liliopsida</taxon>
        <taxon>Asparagales</taxon>
        <taxon>Orchidaceae</taxon>
        <taxon>Vanilloideae</taxon>
        <taxon>Vanilleae</taxon>
        <taxon>Vanilla</taxon>
    </lineage>
</organism>
<name>A0A835RAB9_VANPL</name>
<reference evidence="1 2" key="1">
    <citation type="journal article" date="2020" name="Nat. Food">
        <title>A phased Vanilla planifolia genome enables genetic improvement of flavour and production.</title>
        <authorList>
            <person name="Hasing T."/>
            <person name="Tang H."/>
            <person name="Brym M."/>
            <person name="Khazi F."/>
            <person name="Huang T."/>
            <person name="Chambers A.H."/>
        </authorList>
    </citation>
    <scope>NUCLEOTIDE SEQUENCE [LARGE SCALE GENOMIC DNA]</scope>
    <source>
        <tissue evidence="1">Leaf</tissue>
    </source>
</reference>
<evidence type="ECO:0000313" key="1">
    <source>
        <dbReference type="EMBL" id="KAG0487369.1"/>
    </source>
</evidence>
<gene>
    <name evidence="1" type="ORF">HPP92_009464</name>
</gene>
<proteinExistence type="predicted"/>
<dbReference type="AlphaFoldDB" id="A0A835RAB9"/>
<protein>
    <submittedName>
        <fullName evidence="1">Uncharacterized protein</fullName>
    </submittedName>
</protein>
<dbReference type="Proteomes" id="UP000639772">
    <property type="component" value="Unassembled WGS sequence"/>
</dbReference>
<evidence type="ECO:0000313" key="2">
    <source>
        <dbReference type="Proteomes" id="UP000639772"/>
    </source>
</evidence>